<gene>
    <name evidence="1" type="ORF">ACFSJU_07775</name>
</gene>
<sequence>MKKAISYRAFLKPFFRTRFNGLKMQWTDGKDTRNEHSVSGWMRYNHAGLNEYI</sequence>
<organism evidence="1 2">
    <name type="scientific">Paradesertivirga mongoliensis</name>
    <dbReference type="NCBI Taxonomy" id="2100740"/>
    <lineage>
        <taxon>Bacteria</taxon>
        <taxon>Pseudomonadati</taxon>
        <taxon>Bacteroidota</taxon>
        <taxon>Sphingobacteriia</taxon>
        <taxon>Sphingobacteriales</taxon>
        <taxon>Sphingobacteriaceae</taxon>
        <taxon>Paradesertivirga</taxon>
    </lineage>
</organism>
<reference evidence="2" key="1">
    <citation type="journal article" date="2019" name="Int. J. Syst. Evol. Microbiol.">
        <title>The Global Catalogue of Microorganisms (GCM) 10K type strain sequencing project: providing services to taxonomists for standard genome sequencing and annotation.</title>
        <authorList>
            <consortium name="The Broad Institute Genomics Platform"/>
            <consortium name="The Broad Institute Genome Sequencing Center for Infectious Disease"/>
            <person name="Wu L."/>
            <person name="Ma J."/>
        </authorList>
    </citation>
    <scope>NUCLEOTIDE SEQUENCE [LARGE SCALE GENOMIC DNA]</scope>
    <source>
        <strain evidence="2">KCTC 42217</strain>
    </source>
</reference>
<comment type="caution">
    <text evidence="1">The sequence shown here is derived from an EMBL/GenBank/DDBJ whole genome shotgun (WGS) entry which is preliminary data.</text>
</comment>
<dbReference type="EMBL" id="JBHUHZ010000001">
    <property type="protein sequence ID" value="MFD2162288.1"/>
    <property type="molecule type" value="Genomic_DNA"/>
</dbReference>
<name>A0ABW4ZJP9_9SPHI</name>
<evidence type="ECO:0000313" key="2">
    <source>
        <dbReference type="Proteomes" id="UP001597387"/>
    </source>
</evidence>
<protein>
    <submittedName>
        <fullName evidence="1">Uncharacterized protein</fullName>
    </submittedName>
</protein>
<dbReference type="Proteomes" id="UP001597387">
    <property type="component" value="Unassembled WGS sequence"/>
</dbReference>
<proteinExistence type="predicted"/>
<evidence type="ECO:0000313" key="1">
    <source>
        <dbReference type="EMBL" id="MFD2162288.1"/>
    </source>
</evidence>
<keyword evidence="2" id="KW-1185">Reference proteome</keyword>
<accession>A0ABW4ZJP9</accession>
<dbReference type="RefSeq" id="WP_255903914.1">
    <property type="nucleotide sequence ID" value="NZ_JAFMZO010000003.1"/>
</dbReference>